<comment type="caution">
    <text evidence="4">The sequence shown here is derived from an EMBL/GenBank/DDBJ whole genome shotgun (WGS) entry which is preliminary data.</text>
</comment>
<dbReference type="Gene3D" id="3.40.50.10580">
    <property type="entry name" value="ATPase, V1 complex, subunit F"/>
    <property type="match status" value="1"/>
</dbReference>
<protein>
    <submittedName>
        <fullName evidence="4">V-type ATP synthase subunit F</fullName>
    </submittedName>
</protein>
<evidence type="ECO:0000313" key="7">
    <source>
        <dbReference type="Proteomes" id="UP000320393"/>
    </source>
</evidence>
<name>A0A537JB80_9BACT</name>
<dbReference type="SUPFAM" id="SSF159468">
    <property type="entry name" value="AtpF-like"/>
    <property type="match status" value="1"/>
</dbReference>
<evidence type="ECO:0000256" key="2">
    <source>
        <dbReference type="ARBA" id="ARBA00022448"/>
    </source>
</evidence>
<evidence type="ECO:0000313" key="4">
    <source>
        <dbReference type="EMBL" id="TMI80336.1"/>
    </source>
</evidence>
<dbReference type="Proteomes" id="UP000320393">
    <property type="component" value="Unassembled WGS sequence"/>
</dbReference>
<organism evidence="4 6">
    <name type="scientific">Candidatus Segetimicrobium genomatis</name>
    <dbReference type="NCBI Taxonomy" id="2569760"/>
    <lineage>
        <taxon>Bacteria</taxon>
        <taxon>Bacillati</taxon>
        <taxon>Candidatus Sysuimicrobiota</taxon>
        <taxon>Candidatus Sysuimicrobiia</taxon>
        <taxon>Candidatus Sysuimicrobiales</taxon>
        <taxon>Candidatus Segetimicrobiaceae</taxon>
        <taxon>Candidatus Segetimicrobium</taxon>
    </lineage>
</organism>
<dbReference type="EMBL" id="VBAO01000227">
    <property type="protein sequence ID" value="TMI80336.1"/>
    <property type="molecule type" value="Genomic_DNA"/>
</dbReference>
<accession>A0A537JB80</accession>
<dbReference type="EMBL" id="VBAM01000179">
    <property type="protein sequence ID" value="TMJ12617.1"/>
    <property type="molecule type" value="Genomic_DNA"/>
</dbReference>
<evidence type="ECO:0000313" key="6">
    <source>
        <dbReference type="Proteomes" id="UP000320048"/>
    </source>
</evidence>
<dbReference type="GO" id="GO:0046961">
    <property type="term" value="F:proton-transporting ATPase activity, rotational mechanism"/>
    <property type="evidence" value="ECO:0007669"/>
    <property type="project" value="InterPro"/>
</dbReference>
<dbReference type="InterPro" id="IPR008218">
    <property type="entry name" value="ATPase_V1-cplx_f_g_su"/>
</dbReference>
<gene>
    <name evidence="5" type="ORF">E6H02_05795</name>
    <name evidence="4" type="ORF">E6H04_08795</name>
</gene>
<comment type="similarity">
    <text evidence="1">Belongs to the V-ATPase F subunit family.</text>
</comment>
<reference evidence="6 7" key="1">
    <citation type="journal article" date="2019" name="Nat. Microbiol.">
        <title>Mediterranean grassland soil C-N compound turnover is dependent on rainfall and depth, and is mediated by genomically divergent microorganisms.</title>
        <authorList>
            <person name="Diamond S."/>
            <person name="Andeer P.F."/>
            <person name="Li Z."/>
            <person name="Crits-Christoph A."/>
            <person name="Burstein D."/>
            <person name="Anantharaman K."/>
            <person name="Lane K.R."/>
            <person name="Thomas B.C."/>
            <person name="Pan C."/>
            <person name="Northen T.R."/>
            <person name="Banfield J.F."/>
        </authorList>
    </citation>
    <scope>NUCLEOTIDE SEQUENCE [LARGE SCALE GENOMIC DNA]</scope>
    <source>
        <strain evidence="5">NP_5</strain>
        <strain evidence="4">NP_7</strain>
    </source>
</reference>
<evidence type="ECO:0000313" key="5">
    <source>
        <dbReference type="EMBL" id="TMJ12617.1"/>
    </source>
</evidence>
<sequence>MTWPGRRSSLYKVAVITDTETSTGFRLAGVEVREAATPEEALGLIRDYAAAGYGLLVVNEDLLKGTDEARARLLRGRDLPVVVPLPPTRAHLESGEAYIARLVKEHIGFSVKLR</sequence>
<dbReference type="InterPro" id="IPR036906">
    <property type="entry name" value="ATPase_V1_fsu_sf"/>
</dbReference>
<dbReference type="AlphaFoldDB" id="A0A537JB80"/>
<keyword evidence="3" id="KW-0406">Ion transport</keyword>
<keyword evidence="2" id="KW-0813">Transport</keyword>
<dbReference type="Pfam" id="PF01990">
    <property type="entry name" value="ATP-synt_F"/>
    <property type="match status" value="1"/>
</dbReference>
<evidence type="ECO:0000256" key="1">
    <source>
        <dbReference type="ARBA" id="ARBA00010148"/>
    </source>
</evidence>
<dbReference type="Proteomes" id="UP000320048">
    <property type="component" value="Unassembled WGS sequence"/>
</dbReference>
<proteinExistence type="inferred from homology"/>
<evidence type="ECO:0000256" key="3">
    <source>
        <dbReference type="ARBA" id="ARBA00023065"/>
    </source>
</evidence>